<evidence type="ECO:0000313" key="2">
    <source>
        <dbReference type="EMBL" id="CEF41107.1"/>
    </source>
</evidence>
<sequence>MQKVISKPRHEIRRAQDNGPTVERAAKSAFKSSPGKPAKEQTVVDAMLAAGDISQDAANAADRWFCVWQFAFNGYKEFSENHVPNTEIRHDDLSWLMTRADAVGDLYDVRKALGVCSETRLRAMLVDKMSFRKIGECMFPRVSTDLARKKIAAQCALLLEQLSEYYRNVDRERRREKEACTPVPFQVG</sequence>
<protein>
    <submittedName>
        <fullName evidence="2">Uncharacterized protein</fullName>
    </submittedName>
</protein>
<name>A0A0U5B969_9PROT</name>
<dbReference type="RefSeq" id="WP_058987814.1">
    <property type="nucleotide sequence ID" value="NZ_LN606600.1"/>
</dbReference>
<dbReference type="KEGG" id="asz:ASN_1772"/>
<dbReference type="PATRIC" id="fig|446692.3.peg.1814"/>
<organism evidence="2 3">
    <name type="scientific">Acetobacter senegalensis</name>
    <dbReference type="NCBI Taxonomy" id="446692"/>
    <lineage>
        <taxon>Bacteria</taxon>
        <taxon>Pseudomonadati</taxon>
        <taxon>Pseudomonadota</taxon>
        <taxon>Alphaproteobacteria</taxon>
        <taxon>Acetobacterales</taxon>
        <taxon>Acetobacteraceae</taxon>
        <taxon>Acetobacter</taxon>
    </lineage>
</organism>
<gene>
    <name evidence="2" type="ORF">ASN_1772</name>
</gene>
<evidence type="ECO:0000313" key="3">
    <source>
        <dbReference type="Proteomes" id="UP000056109"/>
    </source>
</evidence>
<accession>A0A0U5B969</accession>
<dbReference type="AlphaFoldDB" id="A0A0U5B969"/>
<feature type="region of interest" description="Disordered" evidence="1">
    <location>
        <begin position="1"/>
        <end position="37"/>
    </location>
</feature>
<proteinExistence type="predicted"/>
<dbReference type="Proteomes" id="UP000056109">
    <property type="component" value="Chromosome I"/>
</dbReference>
<dbReference type="EMBL" id="LN606600">
    <property type="protein sequence ID" value="CEF41107.1"/>
    <property type="molecule type" value="Genomic_DNA"/>
</dbReference>
<reference evidence="3" key="1">
    <citation type="submission" date="2014-09" db="EMBL/GenBank/DDBJ databases">
        <authorList>
            <person name="Illeghems K.G."/>
        </authorList>
    </citation>
    <scope>NUCLEOTIDE SEQUENCE [LARGE SCALE GENOMIC DNA]</scope>
    <source>
        <strain evidence="3">108B</strain>
    </source>
</reference>
<dbReference type="GeneID" id="34782831"/>
<evidence type="ECO:0000256" key="1">
    <source>
        <dbReference type="SAM" id="MobiDB-lite"/>
    </source>
</evidence>
<keyword evidence="3" id="KW-1185">Reference proteome</keyword>
<feature type="compositionally biased region" description="Basic residues" evidence="1">
    <location>
        <begin position="1"/>
        <end position="12"/>
    </location>
</feature>